<proteinExistence type="inferred from homology"/>
<keyword evidence="2" id="KW-0456">Lyase</keyword>
<keyword evidence="5" id="KW-1185">Reference proteome</keyword>
<dbReference type="AlphaFoldDB" id="A0AAD3GZH2"/>
<dbReference type="EMBL" id="BLLK01000020">
    <property type="protein sequence ID" value="GFH44716.1"/>
    <property type="molecule type" value="Genomic_DNA"/>
</dbReference>
<evidence type="ECO:0000313" key="5">
    <source>
        <dbReference type="Proteomes" id="UP001054902"/>
    </source>
</evidence>
<comment type="caution">
    <text evidence="4">The sequence shown here is derived from an EMBL/GenBank/DDBJ whole genome shotgun (WGS) entry which is preliminary data.</text>
</comment>
<accession>A0AAD3GZH2</accession>
<dbReference type="Pfam" id="PF00378">
    <property type="entry name" value="ECH_1"/>
    <property type="match status" value="1"/>
</dbReference>
<name>A0AAD3GZH2_9STRA</name>
<organism evidence="4 5">
    <name type="scientific">Chaetoceros tenuissimus</name>
    <dbReference type="NCBI Taxonomy" id="426638"/>
    <lineage>
        <taxon>Eukaryota</taxon>
        <taxon>Sar</taxon>
        <taxon>Stramenopiles</taxon>
        <taxon>Ochrophyta</taxon>
        <taxon>Bacillariophyta</taxon>
        <taxon>Coscinodiscophyceae</taxon>
        <taxon>Chaetocerotophycidae</taxon>
        <taxon>Chaetocerotales</taxon>
        <taxon>Chaetocerotaceae</taxon>
        <taxon>Chaetoceros</taxon>
    </lineage>
</organism>
<dbReference type="GO" id="GO:0016836">
    <property type="term" value="F:hydro-lyase activity"/>
    <property type="evidence" value="ECO:0007669"/>
    <property type="project" value="UniProtKB-ARBA"/>
</dbReference>
<dbReference type="InterPro" id="IPR029045">
    <property type="entry name" value="ClpP/crotonase-like_dom_sf"/>
</dbReference>
<comment type="similarity">
    <text evidence="1 3">Belongs to the enoyl-CoA hydratase/isomerase family.</text>
</comment>
<dbReference type="SUPFAM" id="SSF52096">
    <property type="entry name" value="ClpP/crotonase"/>
    <property type="match status" value="1"/>
</dbReference>
<dbReference type="FunFam" id="1.10.12.10:FF:000001">
    <property type="entry name" value="Probable enoyl-CoA hydratase, mitochondrial"/>
    <property type="match status" value="1"/>
</dbReference>
<dbReference type="InterPro" id="IPR014748">
    <property type="entry name" value="Enoyl-CoA_hydra_C"/>
</dbReference>
<dbReference type="GO" id="GO:0006635">
    <property type="term" value="P:fatty acid beta-oxidation"/>
    <property type="evidence" value="ECO:0007669"/>
    <property type="project" value="TreeGrafter"/>
</dbReference>
<protein>
    <submittedName>
        <fullName evidence="4">Enoyl-CoA hydratase</fullName>
    </submittedName>
</protein>
<evidence type="ECO:0000256" key="1">
    <source>
        <dbReference type="ARBA" id="ARBA00005254"/>
    </source>
</evidence>
<dbReference type="InterPro" id="IPR018376">
    <property type="entry name" value="Enoyl-CoA_hyd/isom_CS"/>
</dbReference>
<dbReference type="InterPro" id="IPR001753">
    <property type="entry name" value="Enoyl-CoA_hydra/iso"/>
</dbReference>
<sequence length="310" mass="33866">MLHHMSRSSVSQGLWTKTLSVSSSLNRSGFNRIQTHFPASRNFSSSKNNTFEEIRLDSISDTITKLTLNRPHRANAIGRQMLDELQQAVSILSSPSSSNVRCVILTSSHEKVFSAGADLKERSKMTQTEASEFVTSLRNTMNTLENLPIPLISSVNGAALGGGLEIALTSDIIVASKDSSFGAPETSIGIIPGAGGSQRLPRLIGKARAKELIFSARRIDANTAYEYGLVQYVEDCCDEKAIELAHEIAKNAPIALRAAKEAINNGLQVSNLNDAMEIEKKNYEKVLSTEDRLEGLAAFREKRQPEFQGK</sequence>
<dbReference type="CDD" id="cd06558">
    <property type="entry name" value="crotonase-like"/>
    <property type="match status" value="1"/>
</dbReference>
<evidence type="ECO:0000256" key="3">
    <source>
        <dbReference type="RuleBase" id="RU003707"/>
    </source>
</evidence>
<evidence type="ECO:0000256" key="2">
    <source>
        <dbReference type="ARBA" id="ARBA00023239"/>
    </source>
</evidence>
<dbReference type="PANTHER" id="PTHR11941:SF54">
    <property type="entry name" value="ENOYL-COA HYDRATASE, MITOCHONDRIAL"/>
    <property type="match status" value="1"/>
</dbReference>
<dbReference type="Gene3D" id="3.90.226.10">
    <property type="entry name" value="2-enoyl-CoA Hydratase, Chain A, domain 1"/>
    <property type="match status" value="1"/>
</dbReference>
<gene>
    <name evidence="4" type="ORF">CTEN210_01190</name>
</gene>
<dbReference type="PANTHER" id="PTHR11941">
    <property type="entry name" value="ENOYL-COA HYDRATASE-RELATED"/>
    <property type="match status" value="1"/>
</dbReference>
<evidence type="ECO:0000313" key="4">
    <source>
        <dbReference type="EMBL" id="GFH44716.1"/>
    </source>
</evidence>
<reference evidence="4 5" key="1">
    <citation type="journal article" date="2021" name="Sci. Rep.">
        <title>The genome of the diatom Chaetoceros tenuissimus carries an ancient integrated fragment of an extant virus.</title>
        <authorList>
            <person name="Hongo Y."/>
            <person name="Kimura K."/>
            <person name="Takaki Y."/>
            <person name="Yoshida Y."/>
            <person name="Baba S."/>
            <person name="Kobayashi G."/>
            <person name="Nagasaki K."/>
            <person name="Hano T."/>
            <person name="Tomaru Y."/>
        </authorList>
    </citation>
    <scope>NUCLEOTIDE SEQUENCE [LARGE SCALE GENOMIC DNA]</scope>
    <source>
        <strain evidence="4 5">NIES-3715</strain>
    </source>
</reference>
<dbReference type="Gene3D" id="1.10.12.10">
    <property type="entry name" value="Lyase 2-enoyl-coa Hydratase, Chain A, domain 2"/>
    <property type="match status" value="1"/>
</dbReference>
<dbReference type="FunFam" id="3.90.226.10:FF:000009">
    <property type="entry name" value="Carnitinyl-CoA dehydratase"/>
    <property type="match status" value="1"/>
</dbReference>
<dbReference type="Proteomes" id="UP001054902">
    <property type="component" value="Unassembled WGS sequence"/>
</dbReference>
<dbReference type="PROSITE" id="PS00166">
    <property type="entry name" value="ENOYL_COA_HYDRATASE"/>
    <property type="match status" value="1"/>
</dbReference>